<proteinExistence type="predicted"/>
<evidence type="ECO:0000256" key="3">
    <source>
        <dbReference type="ARBA" id="ARBA00023098"/>
    </source>
</evidence>
<dbReference type="GO" id="GO:0047499">
    <property type="term" value="F:calcium-independent phospholipase A2 activity"/>
    <property type="evidence" value="ECO:0007669"/>
    <property type="project" value="TreeGrafter"/>
</dbReference>
<accession>A0AAE0N9Y8</accession>
<feature type="domain" description="PNPLA" evidence="5">
    <location>
        <begin position="236"/>
        <end position="443"/>
    </location>
</feature>
<dbReference type="SUPFAM" id="SSF52151">
    <property type="entry name" value="FabD/lysophospholipase-like"/>
    <property type="match status" value="1"/>
</dbReference>
<dbReference type="Proteomes" id="UP001287356">
    <property type="component" value="Unassembled WGS sequence"/>
</dbReference>
<gene>
    <name evidence="6" type="ORF">B0T24DRAFT_618285</name>
</gene>
<comment type="caution">
    <text evidence="6">The sequence shown here is derived from an EMBL/GenBank/DDBJ whole genome shotgun (WGS) entry which is preliminary data.</text>
</comment>
<feature type="short sequence motif" description="GXSXG" evidence="4">
    <location>
        <begin position="274"/>
        <end position="278"/>
    </location>
</feature>
<feature type="short sequence motif" description="DGA/G" evidence="4">
    <location>
        <begin position="430"/>
        <end position="432"/>
    </location>
</feature>
<evidence type="ECO:0000313" key="7">
    <source>
        <dbReference type="Proteomes" id="UP001287356"/>
    </source>
</evidence>
<dbReference type="AlphaFoldDB" id="A0AAE0N9Y8"/>
<evidence type="ECO:0000256" key="4">
    <source>
        <dbReference type="PROSITE-ProRule" id="PRU01161"/>
    </source>
</evidence>
<dbReference type="InterPro" id="IPR002641">
    <property type="entry name" value="PNPLA_dom"/>
</dbReference>
<dbReference type="GO" id="GO:0019369">
    <property type="term" value="P:arachidonate metabolic process"/>
    <property type="evidence" value="ECO:0007669"/>
    <property type="project" value="TreeGrafter"/>
</dbReference>
<keyword evidence="3 4" id="KW-0443">Lipid metabolism</keyword>
<keyword evidence="6" id="KW-0808">Transferase</keyword>
<keyword evidence="1 4" id="KW-0378">Hydrolase</keyword>
<organism evidence="6 7">
    <name type="scientific">Lasiosphaeria ovina</name>
    <dbReference type="NCBI Taxonomy" id="92902"/>
    <lineage>
        <taxon>Eukaryota</taxon>
        <taxon>Fungi</taxon>
        <taxon>Dikarya</taxon>
        <taxon>Ascomycota</taxon>
        <taxon>Pezizomycotina</taxon>
        <taxon>Sordariomycetes</taxon>
        <taxon>Sordariomycetidae</taxon>
        <taxon>Sordariales</taxon>
        <taxon>Lasiosphaeriaceae</taxon>
        <taxon>Lasiosphaeria</taxon>
    </lineage>
</organism>
<reference evidence="6" key="2">
    <citation type="submission" date="2023-06" db="EMBL/GenBank/DDBJ databases">
        <authorList>
            <consortium name="Lawrence Berkeley National Laboratory"/>
            <person name="Haridas S."/>
            <person name="Hensen N."/>
            <person name="Bonometti L."/>
            <person name="Westerberg I."/>
            <person name="Brannstrom I.O."/>
            <person name="Guillou S."/>
            <person name="Cros-Aarteil S."/>
            <person name="Calhoun S."/>
            <person name="Kuo A."/>
            <person name="Mondo S."/>
            <person name="Pangilinan J."/>
            <person name="Riley R."/>
            <person name="Labutti K."/>
            <person name="Andreopoulos B."/>
            <person name="Lipzen A."/>
            <person name="Chen C."/>
            <person name="Yanf M."/>
            <person name="Daum C."/>
            <person name="Ng V."/>
            <person name="Clum A."/>
            <person name="Steindorff A."/>
            <person name="Ohm R."/>
            <person name="Martin F."/>
            <person name="Silar P."/>
            <person name="Natvig D."/>
            <person name="Lalanne C."/>
            <person name="Gautier V."/>
            <person name="Ament-Velasquez S.L."/>
            <person name="Kruys A."/>
            <person name="Hutchinson M.I."/>
            <person name="Powell A.J."/>
            <person name="Barry K."/>
            <person name="Miller A.N."/>
            <person name="Grigoriev I.V."/>
            <person name="Debuchy R."/>
            <person name="Gladieux P."/>
            <person name="Thoren M.H."/>
            <person name="Johannesson H."/>
        </authorList>
    </citation>
    <scope>NUCLEOTIDE SEQUENCE</scope>
    <source>
        <strain evidence="6">CBS 958.72</strain>
    </source>
</reference>
<dbReference type="GO" id="GO:0016020">
    <property type="term" value="C:membrane"/>
    <property type="evidence" value="ECO:0007669"/>
    <property type="project" value="TreeGrafter"/>
</dbReference>
<feature type="short sequence motif" description="GXGXXG" evidence="4">
    <location>
        <begin position="240"/>
        <end position="245"/>
    </location>
</feature>
<name>A0AAE0N9Y8_9PEZI</name>
<feature type="active site" description="Nucleophile" evidence="4">
    <location>
        <position position="276"/>
    </location>
</feature>
<evidence type="ECO:0000313" key="6">
    <source>
        <dbReference type="EMBL" id="KAK3376241.1"/>
    </source>
</evidence>
<dbReference type="InterPro" id="IPR016035">
    <property type="entry name" value="Acyl_Trfase/lysoPLipase"/>
</dbReference>
<dbReference type="PROSITE" id="PS51635">
    <property type="entry name" value="PNPLA"/>
    <property type="match status" value="1"/>
</dbReference>
<evidence type="ECO:0000256" key="1">
    <source>
        <dbReference type="ARBA" id="ARBA00022801"/>
    </source>
</evidence>
<evidence type="ECO:0000259" key="5">
    <source>
        <dbReference type="PROSITE" id="PS51635"/>
    </source>
</evidence>
<sequence length="589" mass="64919">MKGIDTARLEDLPLLEGAGADLEPGLYAVRPDEEEHVLEAEDPEYHFETWFQTPPLDAETIKRLHSVQLFAESHAQGFCSDESAGTWTWFEFAIMKSEKDTTPRIKDEVTLAWRSHKNYQKKWEYGWKAGKKFSVNHDMFRLLEPGNVIAVRLAARFLGWAVYARKGYLEIEIGEEVERKKLNYGQIVSTVNTVQEVFQDINSIMQPETMQISRVSNALFMAGMMSGQDKPPLRVLSLDGGGVRGIAALMLLDEIMKKSHPGKLPYQVFDMIGGTSTGGFIAIMLGRMKMSVSECIQAYTEFMNVVFPPRSKMGSLTAGLKSAWSGNKWEAGPLVDVIKRLIKAKLGDPEKLLLFDPAAAATDDNPCKVFLMAVNQLGANNHAPVTLRTYENPLDKPALPEIKLWEACRATSAAPSYFPPLEVSGVKFLDGGLQANNPLGWLWNEVLTVFGPARDTSCFLSIGTGTPESKVVGSATAGGLIGFAKSMASIATNTEMVNILFRSLINAFAPRPQGKKYWRFNIGDGCPDWVEGPDGVWAWSLQEKRVEMDLGELDDVAAMDKTVKATKAYLALDGAKAMISECAEALVVA</sequence>
<dbReference type="GO" id="GO:0016740">
    <property type="term" value="F:transferase activity"/>
    <property type="evidence" value="ECO:0007669"/>
    <property type="project" value="UniProtKB-KW"/>
</dbReference>
<dbReference type="PANTHER" id="PTHR24185:SF1">
    <property type="entry name" value="CALCIUM-INDEPENDENT PHOSPHOLIPASE A2-GAMMA"/>
    <property type="match status" value="1"/>
</dbReference>
<keyword evidence="2 4" id="KW-0442">Lipid degradation</keyword>
<keyword evidence="7" id="KW-1185">Reference proteome</keyword>
<reference evidence="6" key="1">
    <citation type="journal article" date="2023" name="Mol. Phylogenet. Evol.">
        <title>Genome-scale phylogeny and comparative genomics of the fungal order Sordariales.</title>
        <authorList>
            <person name="Hensen N."/>
            <person name="Bonometti L."/>
            <person name="Westerberg I."/>
            <person name="Brannstrom I.O."/>
            <person name="Guillou S."/>
            <person name="Cros-Aarteil S."/>
            <person name="Calhoun S."/>
            <person name="Haridas S."/>
            <person name="Kuo A."/>
            <person name="Mondo S."/>
            <person name="Pangilinan J."/>
            <person name="Riley R."/>
            <person name="LaButti K."/>
            <person name="Andreopoulos B."/>
            <person name="Lipzen A."/>
            <person name="Chen C."/>
            <person name="Yan M."/>
            <person name="Daum C."/>
            <person name="Ng V."/>
            <person name="Clum A."/>
            <person name="Steindorff A."/>
            <person name="Ohm R.A."/>
            <person name="Martin F."/>
            <person name="Silar P."/>
            <person name="Natvig D.O."/>
            <person name="Lalanne C."/>
            <person name="Gautier V."/>
            <person name="Ament-Velasquez S.L."/>
            <person name="Kruys A."/>
            <person name="Hutchinson M.I."/>
            <person name="Powell A.J."/>
            <person name="Barry K."/>
            <person name="Miller A.N."/>
            <person name="Grigoriev I.V."/>
            <person name="Debuchy R."/>
            <person name="Gladieux P."/>
            <person name="Hiltunen Thoren M."/>
            <person name="Johannesson H."/>
        </authorList>
    </citation>
    <scope>NUCLEOTIDE SEQUENCE</scope>
    <source>
        <strain evidence="6">CBS 958.72</strain>
    </source>
</reference>
<dbReference type="PANTHER" id="PTHR24185">
    <property type="entry name" value="CALCIUM-INDEPENDENT PHOSPHOLIPASE A2-GAMMA"/>
    <property type="match status" value="1"/>
</dbReference>
<dbReference type="GO" id="GO:0016042">
    <property type="term" value="P:lipid catabolic process"/>
    <property type="evidence" value="ECO:0007669"/>
    <property type="project" value="UniProtKB-UniRule"/>
</dbReference>
<protein>
    <submittedName>
        <fullName evidence="6">Acyl transferase/acyl hydrolase/lysophospholipase</fullName>
    </submittedName>
</protein>
<dbReference type="Gene3D" id="3.40.1090.10">
    <property type="entry name" value="Cytosolic phospholipase A2 catalytic domain"/>
    <property type="match status" value="1"/>
</dbReference>
<dbReference type="EMBL" id="JAULSN010000003">
    <property type="protein sequence ID" value="KAK3376241.1"/>
    <property type="molecule type" value="Genomic_DNA"/>
</dbReference>
<feature type="active site" description="Proton acceptor" evidence="4">
    <location>
        <position position="430"/>
    </location>
</feature>
<dbReference type="Pfam" id="PF01734">
    <property type="entry name" value="Patatin"/>
    <property type="match status" value="1"/>
</dbReference>
<dbReference type="GO" id="GO:0046486">
    <property type="term" value="P:glycerolipid metabolic process"/>
    <property type="evidence" value="ECO:0007669"/>
    <property type="project" value="UniProtKB-ARBA"/>
</dbReference>
<evidence type="ECO:0000256" key="2">
    <source>
        <dbReference type="ARBA" id="ARBA00022963"/>
    </source>
</evidence>